<reference evidence="1" key="1">
    <citation type="submission" date="2018-02" db="EMBL/GenBank/DDBJ databases">
        <title>Rhizophora mucronata_Transcriptome.</title>
        <authorList>
            <person name="Meera S.P."/>
            <person name="Sreeshan A."/>
            <person name="Augustine A."/>
        </authorList>
    </citation>
    <scope>NUCLEOTIDE SEQUENCE</scope>
    <source>
        <tissue evidence="1">Leaf</tissue>
    </source>
</reference>
<name>A0A2P2J234_RHIMU</name>
<sequence>MGFNLEQLATFLFLPAEHVLFTIRYLAFVHVIGLCDD</sequence>
<accession>A0A2P2J234</accession>
<evidence type="ECO:0000313" key="1">
    <source>
        <dbReference type="EMBL" id="MBW87556.1"/>
    </source>
</evidence>
<proteinExistence type="predicted"/>
<organism evidence="1">
    <name type="scientific">Rhizophora mucronata</name>
    <name type="common">Asiatic mangrove</name>
    <dbReference type="NCBI Taxonomy" id="61149"/>
    <lineage>
        <taxon>Eukaryota</taxon>
        <taxon>Viridiplantae</taxon>
        <taxon>Streptophyta</taxon>
        <taxon>Embryophyta</taxon>
        <taxon>Tracheophyta</taxon>
        <taxon>Spermatophyta</taxon>
        <taxon>Magnoliopsida</taxon>
        <taxon>eudicotyledons</taxon>
        <taxon>Gunneridae</taxon>
        <taxon>Pentapetalae</taxon>
        <taxon>rosids</taxon>
        <taxon>fabids</taxon>
        <taxon>Malpighiales</taxon>
        <taxon>Rhizophoraceae</taxon>
        <taxon>Rhizophora</taxon>
    </lineage>
</organism>
<dbReference type="EMBL" id="GGEC01007073">
    <property type="protein sequence ID" value="MBW87556.1"/>
    <property type="molecule type" value="Transcribed_RNA"/>
</dbReference>
<dbReference type="AlphaFoldDB" id="A0A2P2J234"/>
<protein>
    <submittedName>
        <fullName evidence="1">Uncharacterized protein</fullName>
    </submittedName>
</protein>